<keyword evidence="4" id="KW-0812">Transmembrane</keyword>
<dbReference type="Pfam" id="PF01569">
    <property type="entry name" value="PAP2"/>
    <property type="match status" value="1"/>
</dbReference>
<accession>A0A2U3BE25</accession>
<dbReference type="PANTHER" id="PTHR14969:SF13">
    <property type="entry name" value="AT30094P"/>
    <property type="match status" value="1"/>
</dbReference>
<feature type="transmembrane region" description="Helical" evidence="4">
    <location>
        <begin position="122"/>
        <end position="139"/>
    </location>
</feature>
<keyword evidence="4" id="KW-1133">Transmembrane helix</keyword>
<reference evidence="6 7" key="1">
    <citation type="submission" date="2018-05" db="EMBL/GenBank/DDBJ databases">
        <title>Vibrio limimaris sp. nov., isolated from marine sediment.</title>
        <authorList>
            <person name="Li C.-M."/>
        </authorList>
    </citation>
    <scope>NUCLEOTIDE SEQUENCE [LARGE SCALE GENOMIC DNA]</scope>
    <source>
        <strain evidence="6 7">E4404</strain>
    </source>
</reference>
<dbReference type="InterPro" id="IPR000326">
    <property type="entry name" value="PAP2/HPO"/>
</dbReference>
<proteinExistence type="predicted"/>
<name>A0A2U3BE25_9VIBR</name>
<gene>
    <name evidence="6" type="ORF">DI392_01825</name>
</gene>
<evidence type="ECO:0000256" key="1">
    <source>
        <dbReference type="ARBA" id="ARBA00012374"/>
    </source>
</evidence>
<evidence type="ECO:0000256" key="4">
    <source>
        <dbReference type="SAM" id="Phobius"/>
    </source>
</evidence>
<evidence type="ECO:0000313" key="6">
    <source>
        <dbReference type="EMBL" id="PWI35041.1"/>
    </source>
</evidence>
<dbReference type="Proteomes" id="UP000245362">
    <property type="component" value="Unassembled WGS sequence"/>
</dbReference>
<dbReference type="RefSeq" id="WP_109318193.1">
    <property type="nucleotide sequence ID" value="NZ_QFWT01000001.1"/>
</dbReference>
<dbReference type="OrthoDB" id="5586741at2"/>
<feature type="transmembrane region" description="Helical" evidence="4">
    <location>
        <begin position="169"/>
        <end position="187"/>
    </location>
</feature>
<dbReference type="SMART" id="SM00014">
    <property type="entry name" value="acidPPc"/>
    <property type="match status" value="1"/>
</dbReference>
<feature type="transmembrane region" description="Helical" evidence="4">
    <location>
        <begin position="226"/>
        <end position="247"/>
    </location>
</feature>
<dbReference type="GO" id="GO:0050380">
    <property type="term" value="F:undecaprenyl-diphosphatase activity"/>
    <property type="evidence" value="ECO:0007669"/>
    <property type="project" value="UniProtKB-EC"/>
</dbReference>
<dbReference type="Gene3D" id="1.20.144.10">
    <property type="entry name" value="Phosphatidic acid phosphatase type 2/haloperoxidase"/>
    <property type="match status" value="1"/>
</dbReference>
<dbReference type="EC" id="3.6.1.27" evidence="1"/>
<keyword evidence="7" id="KW-1185">Reference proteome</keyword>
<comment type="catalytic activity">
    <reaction evidence="3">
        <text>di-trans,octa-cis-undecaprenyl diphosphate + H2O = di-trans,octa-cis-undecaprenyl phosphate + phosphate + H(+)</text>
        <dbReference type="Rhea" id="RHEA:28094"/>
        <dbReference type="ChEBI" id="CHEBI:15377"/>
        <dbReference type="ChEBI" id="CHEBI:15378"/>
        <dbReference type="ChEBI" id="CHEBI:43474"/>
        <dbReference type="ChEBI" id="CHEBI:58405"/>
        <dbReference type="ChEBI" id="CHEBI:60392"/>
        <dbReference type="EC" id="3.6.1.27"/>
    </reaction>
</comment>
<evidence type="ECO:0000259" key="5">
    <source>
        <dbReference type="SMART" id="SM00014"/>
    </source>
</evidence>
<feature type="domain" description="Phosphatidic acid phosphatase type 2/haloperoxidase" evidence="5">
    <location>
        <begin position="72"/>
        <end position="184"/>
    </location>
</feature>
<protein>
    <recommendedName>
        <fullName evidence="1">undecaprenyl-diphosphate phosphatase</fullName>
        <ecNumber evidence="1">3.6.1.27</ecNumber>
    </recommendedName>
    <alternativeName>
        <fullName evidence="2">Undecaprenyl pyrophosphate phosphatase</fullName>
    </alternativeName>
</protein>
<feature type="transmembrane region" description="Helical" evidence="4">
    <location>
        <begin position="146"/>
        <end position="163"/>
    </location>
</feature>
<dbReference type="AlphaFoldDB" id="A0A2U3BE25"/>
<organism evidence="6 7">
    <name type="scientific">Vibrio albus</name>
    <dbReference type="NCBI Taxonomy" id="2200953"/>
    <lineage>
        <taxon>Bacteria</taxon>
        <taxon>Pseudomonadati</taxon>
        <taxon>Pseudomonadota</taxon>
        <taxon>Gammaproteobacteria</taxon>
        <taxon>Vibrionales</taxon>
        <taxon>Vibrionaceae</taxon>
        <taxon>Vibrio</taxon>
    </lineage>
</organism>
<keyword evidence="4" id="KW-0472">Membrane</keyword>
<feature type="transmembrane region" description="Helical" evidence="4">
    <location>
        <begin position="72"/>
        <end position="90"/>
    </location>
</feature>
<feature type="transmembrane region" description="Helical" evidence="4">
    <location>
        <begin position="196"/>
        <end position="214"/>
    </location>
</feature>
<comment type="caution">
    <text evidence="6">The sequence shown here is derived from an EMBL/GenBank/DDBJ whole genome shotgun (WGS) entry which is preliminary data.</text>
</comment>
<sequence>MHAQEFDKKKVWFLLQTAGMIALFKLDHWLFLTLNGLFSKLPDTLWSFLTILGDGAIIFAVFPFVFRRHHKLLLQGLFLTVIALITIQGLKGLFDFPRPPGVLNPEDFHLIGEANKQHSFPSGHSATAVAAAVLWCSALAEKWHKWLLGVAALVCLSRIAVGVHWPTDILAGAASGIVIGWFALAVSKNWSLSDNFYCKLVMLIMLLVNAALLFNFNHGYLLVANITYLIAALSLLASVFQLIALFAERFQWQRVQRVTNNVPFIS</sequence>
<evidence type="ECO:0000256" key="3">
    <source>
        <dbReference type="ARBA" id="ARBA00047594"/>
    </source>
</evidence>
<evidence type="ECO:0000313" key="7">
    <source>
        <dbReference type="Proteomes" id="UP000245362"/>
    </source>
</evidence>
<dbReference type="SUPFAM" id="SSF48317">
    <property type="entry name" value="Acid phosphatase/Vanadium-dependent haloperoxidase"/>
    <property type="match status" value="1"/>
</dbReference>
<evidence type="ECO:0000256" key="2">
    <source>
        <dbReference type="ARBA" id="ARBA00032707"/>
    </source>
</evidence>
<dbReference type="InterPro" id="IPR036938">
    <property type="entry name" value="PAP2/HPO_sf"/>
</dbReference>
<feature type="transmembrane region" description="Helical" evidence="4">
    <location>
        <begin position="44"/>
        <end position="65"/>
    </location>
</feature>
<dbReference type="EMBL" id="QFWT01000001">
    <property type="protein sequence ID" value="PWI35041.1"/>
    <property type="molecule type" value="Genomic_DNA"/>
</dbReference>
<dbReference type="PANTHER" id="PTHR14969">
    <property type="entry name" value="SPHINGOSINE-1-PHOSPHATE PHOSPHOHYDROLASE"/>
    <property type="match status" value="1"/>
</dbReference>
<feature type="transmembrane region" description="Helical" evidence="4">
    <location>
        <begin position="12"/>
        <end position="32"/>
    </location>
</feature>